<dbReference type="NCBIfam" id="TIGR00997">
    <property type="entry name" value="ispZ"/>
    <property type="match status" value="1"/>
</dbReference>
<keyword evidence="2 5" id="KW-0812">Transmembrane</keyword>
<dbReference type="HAMAP" id="MF_00189">
    <property type="entry name" value="YciB"/>
    <property type="match status" value="1"/>
</dbReference>
<dbReference type="Proteomes" id="UP000739565">
    <property type="component" value="Unassembled WGS sequence"/>
</dbReference>
<organism evidence="6 7">
    <name type="scientific">Zwartia hollandica</name>
    <dbReference type="NCBI Taxonomy" id="324606"/>
    <lineage>
        <taxon>Bacteria</taxon>
        <taxon>Pseudomonadati</taxon>
        <taxon>Pseudomonadota</taxon>
        <taxon>Betaproteobacteria</taxon>
        <taxon>Burkholderiales</taxon>
        <taxon>Alcaligenaceae</taxon>
        <taxon>Zwartia</taxon>
    </lineage>
</organism>
<comment type="function">
    <text evidence="5">Plays a role in cell envelope biogenesis, maintenance of cell envelope integrity and membrane homeostasis.</text>
</comment>
<feature type="transmembrane region" description="Helical" evidence="5">
    <location>
        <begin position="20"/>
        <end position="41"/>
    </location>
</feature>
<evidence type="ECO:0000256" key="5">
    <source>
        <dbReference type="HAMAP-Rule" id="MF_00189"/>
    </source>
</evidence>
<proteinExistence type="inferred from homology"/>
<evidence type="ECO:0000313" key="7">
    <source>
        <dbReference type="Proteomes" id="UP000739565"/>
    </source>
</evidence>
<comment type="caution">
    <text evidence="6">The sequence shown here is derived from an EMBL/GenBank/DDBJ whole genome shotgun (WGS) entry which is preliminary data.</text>
</comment>
<evidence type="ECO:0000313" key="6">
    <source>
        <dbReference type="EMBL" id="MBZ1351455.1"/>
    </source>
</evidence>
<dbReference type="RefSeq" id="WP_259661852.1">
    <property type="nucleotide sequence ID" value="NZ_JAHXRI010000010.1"/>
</dbReference>
<accession>A0A953T3H6</accession>
<name>A0A953T3H6_9BURK</name>
<evidence type="ECO:0000256" key="4">
    <source>
        <dbReference type="ARBA" id="ARBA00023136"/>
    </source>
</evidence>
<feature type="transmembrane region" description="Helical" evidence="5">
    <location>
        <begin position="150"/>
        <end position="172"/>
    </location>
</feature>
<keyword evidence="5" id="KW-0997">Cell inner membrane</keyword>
<dbReference type="PANTHER" id="PTHR36917:SF1">
    <property type="entry name" value="INNER MEMBRANE-SPANNING PROTEIN YCIB"/>
    <property type="match status" value="1"/>
</dbReference>
<dbReference type="Pfam" id="PF04279">
    <property type="entry name" value="IspA"/>
    <property type="match status" value="1"/>
</dbReference>
<dbReference type="InterPro" id="IPR006008">
    <property type="entry name" value="YciB"/>
</dbReference>
<evidence type="ECO:0000256" key="1">
    <source>
        <dbReference type="ARBA" id="ARBA00022475"/>
    </source>
</evidence>
<dbReference type="GO" id="GO:0005886">
    <property type="term" value="C:plasma membrane"/>
    <property type="evidence" value="ECO:0007669"/>
    <property type="project" value="UniProtKB-SubCell"/>
</dbReference>
<feature type="transmembrane region" description="Helical" evidence="5">
    <location>
        <begin position="123"/>
        <end position="144"/>
    </location>
</feature>
<comment type="similarity">
    <text evidence="5">Belongs to the YciB family.</text>
</comment>
<protein>
    <recommendedName>
        <fullName evidence="5">Inner membrane-spanning protein YciB</fullName>
    </recommendedName>
</protein>
<feature type="transmembrane region" description="Helical" evidence="5">
    <location>
        <begin position="81"/>
        <end position="102"/>
    </location>
</feature>
<dbReference type="AlphaFoldDB" id="A0A953T3H6"/>
<reference evidence="6" key="1">
    <citation type="submission" date="2021-07" db="EMBL/GenBank/DDBJ databases">
        <title>New genus and species of the family Alcaligenaceae.</title>
        <authorList>
            <person name="Hahn M.W."/>
        </authorList>
    </citation>
    <scope>NUCLEOTIDE SEQUENCE</scope>
    <source>
        <strain evidence="6">LF4-65</strain>
    </source>
</reference>
<sequence length="195" mass="21966">MKKFLFDLFPLILFFAAYKFAGIYVATGVAIAAALLQILWIKLRGHPVETMHWVNLSIIVVFGGATLWLQNEAFIKWKPTALYWLFGGVLLGSKWLTGRNLMQKLLGEKIAMPDIAWTRLNMAWALFFIAAGGLNLFVAFSGWFTEEQWVNFKVFGLMALLIVFVIGQSVWLGKHLEQPTEDSPNKSAAANDPKI</sequence>
<keyword evidence="1 5" id="KW-1003">Cell membrane</keyword>
<gene>
    <name evidence="5" type="primary">yciB</name>
    <name evidence="6" type="ORF">KZZ10_12430</name>
</gene>
<keyword evidence="4 5" id="KW-0472">Membrane</keyword>
<dbReference type="PANTHER" id="PTHR36917">
    <property type="entry name" value="INTRACELLULAR SEPTATION PROTEIN A-RELATED"/>
    <property type="match status" value="1"/>
</dbReference>
<feature type="transmembrane region" description="Helical" evidence="5">
    <location>
        <begin position="53"/>
        <end position="69"/>
    </location>
</feature>
<keyword evidence="7" id="KW-1185">Reference proteome</keyword>
<keyword evidence="3 5" id="KW-1133">Transmembrane helix</keyword>
<comment type="subcellular location">
    <subcellularLocation>
        <location evidence="5">Cell inner membrane</location>
        <topology evidence="5">Multi-pass membrane protein</topology>
    </subcellularLocation>
</comment>
<dbReference type="NCBIfam" id="NF001325">
    <property type="entry name" value="PRK00259.1-3"/>
    <property type="match status" value="1"/>
</dbReference>
<evidence type="ECO:0000256" key="3">
    <source>
        <dbReference type="ARBA" id="ARBA00022989"/>
    </source>
</evidence>
<evidence type="ECO:0000256" key="2">
    <source>
        <dbReference type="ARBA" id="ARBA00022692"/>
    </source>
</evidence>
<dbReference type="EMBL" id="JAHXRI010000010">
    <property type="protein sequence ID" value="MBZ1351455.1"/>
    <property type="molecule type" value="Genomic_DNA"/>
</dbReference>